<evidence type="ECO:0000259" key="9">
    <source>
        <dbReference type="Pfam" id="PF13742"/>
    </source>
</evidence>
<comment type="catalytic activity">
    <reaction evidence="5 6">
        <text>Exonucleolytic cleavage in either 5'- to 3'- or 3'- to 5'-direction to yield nucleoside 5'-phosphates.</text>
        <dbReference type="EC" id="3.1.11.6"/>
    </reaction>
</comment>
<keyword evidence="2 5" id="KW-0540">Nuclease</keyword>
<feature type="domain" description="OB-fold nucleic acid binding" evidence="9">
    <location>
        <begin position="8"/>
        <end position="102"/>
    </location>
</feature>
<evidence type="ECO:0000256" key="1">
    <source>
        <dbReference type="ARBA" id="ARBA00022490"/>
    </source>
</evidence>
<evidence type="ECO:0000256" key="3">
    <source>
        <dbReference type="ARBA" id="ARBA00022801"/>
    </source>
</evidence>
<dbReference type="PANTHER" id="PTHR30008:SF0">
    <property type="entry name" value="EXODEOXYRIBONUCLEASE 7 LARGE SUBUNIT"/>
    <property type="match status" value="1"/>
</dbReference>
<feature type="domain" description="Exonuclease VII large subunit C-terminal" evidence="8">
    <location>
        <begin position="125"/>
        <end position="438"/>
    </location>
</feature>
<dbReference type="GO" id="GO:0006308">
    <property type="term" value="P:DNA catabolic process"/>
    <property type="evidence" value="ECO:0007669"/>
    <property type="project" value="UniProtKB-UniRule"/>
</dbReference>
<dbReference type="InterPro" id="IPR020579">
    <property type="entry name" value="Exonuc_VII_lsu_C"/>
</dbReference>
<accession>A0AB39BRG9</accession>
<protein>
    <recommendedName>
        <fullName evidence="5">Exodeoxyribonuclease 7 large subunit</fullName>
        <ecNumber evidence="5">3.1.11.6</ecNumber>
    </recommendedName>
    <alternativeName>
        <fullName evidence="5">Exodeoxyribonuclease VII large subunit</fullName>
        <shortName evidence="5">Exonuclease VII large subunit</shortName>
    </alternativeName>
</protein>
<organism evidence="10">
    <name type="scientific">Alkalihalophilus sp. As8PL</name>
    <dbReference type="NCBI Taxonomy" id="3237103"/>
    <lineage>
        <taxon>Bacteria</taxon>
        <taxon>Bacillati</taxon>
        <taxon>Bacillota</taxon>
        <taxon>Bacilli</taxon>
        <taxon>Bacillales</taxon>
        <taxon>Bacillaceae</taxon>
        <taxon>Alkalihalophilus</taxon>
    </lineage>
</organism>
<dbReference type="GO" id="GO:0009318">
    <property type="term" value="C:exodeoxyribonuclease VII complex"/>
    <property type="evidence" value="ECO:0007669"/>
    <property type="project" value="UniProtKB-UniRule"/>
</dbReference>
<keyword evidence="4 5" id="KW-0269">Exonuclease</keyword>
<dbReference type="CDD" id="cd04489">
    <property type="entry name" value="ExoVII_LU_OBF"/>
    <property type="match status" value="1"/>
</dbReference>
<evidence type="ECO:0000259" key="8">
    <source>
        <dbReference type="Pfam" id="PF02601"/>
    </source>
</evidence>
<comment type="function">
    <text evidence="5">Bidirectionally degrades single-stranded DNA into large acid-insoluble oligonucleotides, which are then degraded further into small acid-soluble oligonucleotides.</text>
</comment>
<comment type="subcellular location">
    <subcellularLocation>
        <location evidence="5 6">Cytoplasm</location>
    </subcellularLocation>
</comment>
<dbReference type="RefSeq" id="WP_368503856.1">
    <property type="nucleotide sequence ID" value="NZ_CP162551.1"/>
</dbReference>
<dbReference type="GO" id="GO:0008855">
    <property type="term" value="F:exodeoxyribonuclease VII activity"/>
    <property type="evidence" value="ECO:0007669"/>
    <property type="project" value="UniProtKB-UniRule"/>
</dbReference>
<evidence type="ECO:0000256" key="5">
    <source>
        <dbReference type="HAMAP-Rule" id="MF_00378"/>
    </source>
</evidence>
<dbReference type="GO" id="GO:0003676">
    <property type="term" value="F:nucleic acid binding"/>
    <property type="evidence" value="ECO:0007669"/>
    <property type="project" value="InterPro"/>
</dbReference>
<reference evidence="10" key="1">
    <citation type="submission" date="2024-07" db="EMBL/GenBank/DDBJ databases">
        <title>Identification and characteristics of an arsenic-resistant bacterial isolate, which belongs to a novel species.</title>
        <authorList>
            <person name="Juszczyk A."/>
            <person name="Kowalczyk A."/>
            <person name="Was K."/>
            <person name="Kosowicz W."/>
            <person name="Budzyn A."/>
            <person name="Latowski D."/>
        </authorList>
    </citation>
    <scope>NUCLEOTIDE SEQUENCE</scope>
    <source>
        <strain evidence="10">As8PL</strain>
    </source>
</reference>
<proteinExistence type="inferred from homology"/>
<dbReference type="InterPro" id="IPR003753">
    <property type="entry name" value="Exonuc_VII_L"/>
</dbReference>
<evidence type="ECO:0000256" key="6">
    <source>
        <dbReference type="RuleBase" id="RU004355"/>
    </source>
</evidence>
<comment type="subunit">
    <text evidence="5">Heterooligomer composed of large and small subunits.</text>
</comment>
<evidence type="ECO:0000256" key="7">
    <source>
        <dbReference type="SAM" id="Coils"/>
    </source>
</evidence>
<dbReference type="EC" id="3.1.11.6" evidence="5"/>
<keyword evidence="7" id="KW-0175">Coiled coil</keyword>
<evidence type="ECO:0000256" key="4">
    <source>
        <dbReference type="ARBA" id="ARBA00022839"/>
    </source>
</evidence>
<evidence type="ECO:0000313" key="10">
    <source>
        <dbReference type="EMBL" id="XDI36408.1"/>
    </source>
</evidence>
<dbReference type="AlphaFoldDB" id="A0AB39BRG9"/>
<keyword evidence="1 5" id="KW-0963">Cytoplasm</keyword>
<dbReference type="Pfam" id="PF13742">
    <property type="entry name" value="tRNA_anti_2"/>
    <property type="match status" value="1"/>
</dbReference>
<name>A0AB39BRG9_9BACI</name>
<dbReference type="Pfam" id="PF02601">
    <property type="entry name" value="Exonuc_VII_L"/>
    <property type="match status" value="1"/>
</dbReference>
<dbReference type="EMBL" id="CP162551">
    <property type="protein sequence ID" value="XDI36408.1"/>
    <property type="molecule type" value="Genomic_DNA"/>
</dbReference>
<feature type="coiled-coil region" evidence="7">
    <location>
        <begin position="311"/>
        <end position="376"/>
    </location>
</feature>
<evidence type="ECO:0000256" key="2">
    <source>
        <dbReference type="ARBA" id="ARBA00022722"/>
    </source>
</evidence>
<gene>
    <name evidence="5 10" type="primary">xseA</name>
    <name evidence="10" type="ORF">AB3N04_17250</name>
</gene>
<comment type="similarity">
    <text evidence="5 6">Belongs to the XseA family.</text>
</comment>
<dbReference type="GO" id="GO:0005737">
    <property type="term" value="C:cytoplasm"/>
    <property type="evidence" value="ECO:0007669"/>
    <property type="project" value="UniProtKB-SubCell"/>
</dbReference>
<sequence length="451" mass="51402">MSVKDIVSVSQLTRYIKGLMEHDHLLTDVWIRGEISNFKLHSRGHMYFTVKDAQSRIQGVMFAGHNRYLAFKPENGMKVLIRGEINVYEPYGQYQLYAKEMQPDGIGSLFLAYEKLKKSLEVEGLFQEERKKPIPRFPKKIAIVTSPTGAAIRDMLATVKRRYPLVQITLLPVLVQGDDAPASIVHAINQANAINQFDTLIVGRGGGSIEELWAFNDEAVARSIAQSTVPVISAVGHETDFTISDFVADLRAPTPTGAAELAVPDVGELLQTKQALHNRLTRQMKQQVNDYHLQLTRLNRSYAFRYPGQLIRQKEQELDAQLERLRRSADRLFTDKVKKHQQLAKDLKRLHPKQQLNQAKETLDDKRLRLKREVMQQLSSKEQRFKHVLSELNLVSPLRIMERGYSLTYLEGSKELVKSTKQVEVGSNVEVRVTDGIIFCQVEDKKSNQDS</sequence>
<dbReference type="HAMAP" id="MF_00378">
    <property type="entry name" value="Exonuc_7_L"/>
    <property type="match status" value="1"/>
</dbReference>
<dbReference type="PANTHER" id="PTHR30008">
    <property type="entry name" value="EXODEOXYRIBONUCLEASE 7 LARGE SUBUNIT"/>
    <property type="match status" value="1"/>
</dbReference>
<dbReference type="InterPro" id="IPR025824">
    <property type="entry name" value="OB-fold_nuc-bd_dom"/>
</dbReference>
<keyword evidence="3 5" id="KW-0378">Hydrolase</keyword>
<dbReference type="NCBIfam" id="TIGR00237">
    <property type="entry name" value="xseA"/>
    <property type="match status" value="1"/>
</dbReference>